<comment type="caution">
    <text evidence="6">The sequence shown here is derived from an EMBL/GenBank/DDBJ whole genome shotgun (WGS) entry which is preliminary data.</text>
</comment>
<dbReference type="Gene3D" id="3.40.630.10">
    <property type="entry name" value="Zn peptidases"/>
    <property type="match status" value="1"/>
</dbReference>
<dbReference type="SUPFAM" id="SSF47672">
    <property type="entry name" value="Transferrin receptor-like dimerisation domain"/>
    <property type="match status" value="1"/>
</dbReference>
<dbReference type="SUPFAM" id="SSF52025">
    <property type="entry name" value="PA domain"/>
    <property type="match status" value="1"/>
</dbReference>
<dbReference type="Pfam" id="PF04253">
    <property type="entry name" value="TFR_dimer"/>
    <property type="match status" value="1"/>
</dbReference>
<keyword evidence="2" id="KW-0732">Signal</keyword>
<feature type="signal peptide" evidence="2">
    <location>
        <begin position="1"/>
        <end position="21"/>
    </location>
</feature>
<evidence type="ECO:0000256" key="1">
    <source>
        <dbReference type="ARBA" id="ARBA00005634"/>
    </source>
</evidence>
<dbReference type="Pfam" id="PF04389">
    <property type="entry name" value="Peptidase_M28"/>
    <property type="match status" value="1"/>
</dbReference>
<dbReference type="InterPro" id="IPR003137">
    <property type="entry name" value="PA_domain"/>
</dbReference>
<feature type="domain" description="PA" evidence="3">
    <location>
        <begin position="153"/>
        <end position="241"/>
    </location>
</feature>
<dbReference type="Pfam" id="PF02225">
    <property type="entry name" value="PA"/>
    <property type="match status" value="1"/>
</dbReference>
<dbReference type="GO" id="GO:0004180">
    <property type="term" value="F:carboxypeptidase activity"/>
    <property type="evidence" value="ECO:0007669"/>
    <property type="project" value="TreeGrafter"/>
</dbReference>
<proteinExistence type="inferred from homology"/>
<dbReference type="InterPro" id="IPR046450">
    <property type="entry name" value="PA_dom_sf"/>
</dbReference>
<dbReference type="CDD" id="cd02121">
    <property type="entry name" value="PA_GCPII_like"/>
    <property type="match status" value="1"/>
</dbReference>
<protein>
    <submittedName>
        <fullName evidence="6">M28 family peptidase</fullName>
    </submittedName>
</protein>
<dbReference type="InterPro" id="IPR036757">
    <property type="entry name" value="TFR-like_dimer_dom_sf"/>
</dbReference>
<dbReference type="PANTHER" id="PTHR10404">
    <property type="entry name" value="N-ACETYLATED-ALPHA-LINKED ACIDIC DIPEPTIDASE"/>
    <property type="match status" value="1"/>
</dbReference>
<dbReference type="AlphaFoldDB" id="A0A7V4XRB1"/>
<dbReference type="CDD" id="cd08022">
    <property type="entry name" value="M28_PSMA_like"/>
    <property type="match status" value="1"/>
</dbReference>
<feature type="domain" description="Transferrin receptor-like dimerisation" evidence="4">
    <location>
        <begin position="614"/>
        <end position="713"/>
    </location>
</feature>
<feature type="chain" id="PRO_5031348067" evidence="2">
    <location>
        <begin position="22"/>
        <end position="718"/>
    </location>
</feature>
<dbReference type="FunFam" id="3.40.630.10:FF:000101">
    <property type="entry name" value="N-acetylated alpha-linked acidic dipeptidase like 1"/>
    <property type="match status" value="1"/>
</dbReference>
<comment type="similarity">
    <text evidence="1">Belongs to the peptidase M28 family. M28B subfamily.</text>
</comment>
<dbReference type="PANTHER" id="PTHR10404:SF46">
    <property type="entry name" value="VACUOLAR PROTEIN SORTING-ASSOCIATED PROTEIN 70"/>
    <property type="match status" value="1"/>
</dbReference>
<reference evidence="6" key="1">
    <citation type="journal article" date="2020" name="mSystems">
        <title>Genome- and Community-Level Interaction Insights into Carbon Utilization and Element Cycling Functions of Hydrothermarchaeota in Hydrothermal Sediment.</title>
        <authorList>
            <person name="Zhou Z."/>
            <person name="Liu Y."/>
            <person name="Xu W."/>
            <person name="Pan J."/>
            <person name="Luo Z.H."/>
            <person name="Li M."/>
        </authorList>
    </citation>
    <scope>NUCLEOTIDE SEQUENCE [LARGE SCALE GENOMIC DNA]</scope>
    <source>
        <strain evidence="6">SpSt-855</strain>
    </source>
</reference>
<evidence type="ECO:0000259" key="5">
    <source>
        <dbReference type="Pfam" id="PF04389"/>
    </source>
</evidence>
<feature type="domain" description="Peptidase M28" evidence="5">
    <location>
        <begin position="338"/>
        <end position="543"/>
    </location>
</feature>
<dbReference type="Gene3D" id="1.20.930.40">
    <property type="entry name" value="Transferrin receptor-like, dimerisation domain"/>
    <property type="match status" value="1"/>
</dbReference>
<dbReference type="EMBL" id="DTKL01000017">
    <property type="protein sequence ID" value="HGY93650.1"/>
    <property type="molecule type" value="Genomic_DNA"/>
</dbReference>
<accession>A0A7V4XRB1</accession>
<dbReference type="InterPro" id="IPR007484">
    <property type="entry name" value="Peptidase_M28"/>
</dbReference>
<gene>
    <name evidence="6" type="ORF">ENW50_03010</name>
</gene>
<name>A0A7V4XRB1_9BACT</name>
<evidence type="ECO:0000259" key="4">
    <source>
        <dbReference type="Pfam" id="PF04253"/>
    </source>
</evidence>
<evidence type="ECO:0000256" key="2">
    <source>
        <dbReference type="SAM" id="SignalP"/>
    </source>
</evidence>
<dbReference type="Gene3D" id="3.50.30.30">
    <property type="match status" value="1"/>
</dbReference>
<dbReference type="InterPro" id="IPR007365">
    <property type="entry name" value="TFR-like_dimer_dom"/>
</dbReference>
<dbReference type="SUPFAM" id="SSF53187">
    <property type="entry name" value="Zn-dependent exopeptidases"/>
    <property type="match status" value="1"/>
</dbReference>
<sequence>MPSTRVLLIVAAFASSAVLFAAQPSDTSHPVLGYKSFAHQQQLDEQFMAVPSPSLARQELKTLTAVPHVAGTPEDYQTALYVAKKFREDGLETQIVPYMAWLNTPREIKVQAYGKNGKLLMTGPTPEHVKGDPYENDPRILPAFNGSSPSGDVTADVVYANYGRLQDFNKLRDMGISVKGKIVIVRYGANFRGVKAYIAQQRGAAGVLIYSDPYDDGYFRGDPYPHGPYRPETGVQRGSIEYLFKYPGDELTPGIASKPGLPAKDRLKPADAPALPKIPTTPLSWHDAAPILKALAGPSVPHAWQGALPFAYHIGGQGHVKVHMLLKMDYKYTKLWDVIGKIPGTEYPNDWVVAGNHRDAWTFGAVDPNSGTAAMLEAAHGFGVLLKNGWKPKRTIYICSWDGEEEGLIGSTEWAEDHAAQLAHAVAYFNTDVGVSGKNFNASAVPSLKNFIRSITREVPSPKGGTVYQQWKKSQNDAEARARMTNNGFNNTTYTATHQPVRIGDLGSGSDYTPFIQHLGVPSTDIGSDGPYGVYHSAFDDYAWFVMNADPTFVYEQEMARVFGLEVLHMADASVLPYDYVTYGKELQEYLTAAEAKAKKNGITGLDFTAAIADAKQFTTAAQAVLQRQQTESGNLTTLNAQLRQVEEDFLNPAGLPGRPWYKHTVYAPGVYTGYAAVVIPGVNEALDAKNAAQAKAQLADLVTAIQHGTATLQSAAK</sequence>
<dbReference type="InterPro" id="IPR039373">
    <property type="entry name" value="Peptidase_M28B"/>
</dbReference>
<organism evidence="6">
    <name type="scientific">Acidobacterium capsulatum</name>
    <dbReference type="NCBI Taxonomy" id="33075"/>
    <lineage>
        <taxon>Bacteria</taxon>
        <taxon>Pseudomonadati</taxon>
        <taxon>Acidobacteriota</taxon>
        <taxon>Terriglobia</taxon>
        <taxon>Terriglobales</taxon>
        <taxon>Acidobacteriaceae</taxon>
        <taxon>Acidobacterium</taxon>
    </lineage>
</organism>
<evidence type="ECO:0000313" key="6">
    <source>
        <dbReference type="EMBL" id="HGY93650.1"/>
    </source>
</evidence>
<evidence type="ECO:0000259" key="3">
    <source>
        <dbReference type="Pfam" id="PF02225"/>
    </source>
</evidence>